<dbReference type="SUPFAM" id="SSF101790">
    <property type="entry name" value="Aminomethyltransferase beta-barrel domain"/>
    <property type="match status" value="1"/>
</dbReference>
<dbReference type="Gene3D" id="3.30.1360.120">
    <property type="entry name" value="Probable tRNA modification gtpase trme, domain 1"/>
    <property type="match status" value="1"/>
</dbReference>
<dbReference type="EMBL" id="OBQF01000005">
    <property type="protein sequence ID" value="SOC43509.1"/>
    <property type="molecule type" value="Genomic_DNA"/>
</dbReference>
<organism evidence="4 5">
    <name type="scientific">Salinicoccus kekensis</name>
    <dbReference type="NCBI Taxonomy" id="714307"/>
    <lineage>
        <taxon>Bacteria</taxon>
        <taxon>Bacillati</taxon>
        <taxon>Bacillota</taxon>
        <taxon>Bacilli</taxon>
        <taxon>Bacillales</taxon>
        <taxon>Staphylococcaceae</taxon>
        <taxon>Salinicoccus</taxon>
    </lineage>
</organism>
<dbReference type="RefSeq" id="WP_179647172.1">
    <property type="nucleotide sequence ID" value="NZ_OBQF01000005.1"/>
</dbReference>
<dbReference type="Proteomes" id="UP000219412">
    <property type="component" value="Unassembled WGS sequence"/>
</dbReference>
<dbReference type="Pfam" id="PF08669">
    <property type="entry name" value="GCV_T_C"/>
    <property type="match status" value="1"/>
</dbReference>
<dbReference type="PANTHER" id="PTHR43757">
    <property type="entry name" value="AMINOMETHYLTRANSFERASE"/>
    <property type="match status" value="1"/>
</dbReference>
<keyword evidence="5" id="KW-1185">Reference proteome</keyword>
<proteinExistence type="predicted"/>
<dbReference type="PANTHER" id="PTHR43757:SF2">
    <property type="entry name" value="AMINOMETHYLTRANSFERASE, MITOCHONDRIAL"/>
    <property type="match status" value="1"/>
</dbReference>
<accession>A0A285UNV8</accession>
<dbReference type="AlphaFoldDB" id="A0A285UNV8"/>
<reference evidence="5" key="1">
    <citation type="submission" date="2017-08" db="EMBL/GenBank/DDBJ databases">
        <authorList>
            <person name="Varghese N."/>
            <person name="Submissions S."/>
        </authorList>
    </citation>
    <scope>NUCLEOTIDE SEQUENCE [LARGE SCALE GENOMIC DNA]</scope>
    <source>
        <strain evidence="5">DSM 23173</strain>
    </source>
</reference>
<dbReference type="SUPFAM" id="SSF103025">
    <property type="entry name" value="Folate-binding domain"/>
    <property type="match status" value="1"/>
</dbReference>
<gene>
    <name evidence="4" type="ORF">SAMN05878391_2005</name>
</gene>
<sequence length="335" mass="37501">MRNSETLRKEHELVREKVAFYDFTLETLEVKGKDAREFLDYLLVNDVAKMNEGDALYTSMLDEDGYTLDDFIMFCRSSDTFWITTGMIDQMKDWVGKHVGDKEVEFNDITAEKGIYAVQGPQSKEILNGILEDDLNDLDTFKFKNTKVAGGVEVMAARVGFTGELGYELHFNPENMEKIAEELRGKGVEEITAEEVTLGSLPVEKGFIADSEFVGANPVELGLGWTVNCDKDFIGKKRTCSYKNDGPERWLLGFAVEEDGVNIEKDDVVEANGKEVGKVTNYTYGFSVEKYIGYVLVDSKVQKGDEITIKTADGEVKTTLQDRVFHTSSSTAGTH</sequence>
<evidence type="ECO:0000313" key="5">
    <source>
        <dbReference type="Proteomes" id="UP000219412"/>
    </source>
</evidence>
<dbReference type="InterPro" id="IPR028896">
    <property type="entry name" value="GcvT/YgfZ/DmdA"/>
</dbReference>
<protein>
    <submittedName>
        <fullName evidence="4">Aminomethyltransferase</fullName>
    </submittedName>
</protein>
<dbReference type="InterPro" id="IPR027266">
    <property type="entry name" value="TrmE/GcvT-like"/>
</dbReference>
<dbReference type="InterPro" id="IPR013977">
    <property type="entry name" value="GcvT_C"/>
</dbReference>
<evidence type="ECO:0000313" key="4">
    <source>
        <dbReference type="EMBL" id="SOC43509.1"/>
    </source>
</evidence>
<dbReference type="GO" id="GO:0032259">
    <property type="term" value="P:methylation"/>
    <property type="evidence" value="ECO:0007669"/>
    <property type="project" value="UniProtKB-KW"/>
</dbReference>
<evidence type="ECO:0000259" key="2">
    <source>
        <dbReference type="Pfam" id="PF01571"/>
    </source>
</evidence>
<dbReference type="Pfam" id="PF01571">
    <property type="entry name" value="GCV_T"/>
    <property type="match status" value="1"/>
</dbReference>
<name>A0A285UNV8_9STAP</name>
<dbReference type="InterPro" id="IPR029043">
    <property type="entry name" value="GcvT/YgfZ_C"/>
</dbReference>
<dbReference type="InterPro" id="IPR006222">
    <property type="entry name" value="GCVT_N"/>
</dbReference>
<dbReference type="PIRSF" id="PIRSF006487">
    <property type="entry name" value="GcvT"/>
    <property type="match status" value="1"/>
</dbReference>
<feature type="domain" description="GCVT N-terminal" evidence="2">
    <location>
        <begin position="5"/>
        <end position="231"/>
    </location>
</feature>
<feature type="binding site" evidence="1">
    <location>
        <position position="168"/>
    </location>
    <ligand>
        <name>substrate</name>
    </ligand>
</feature>
<keyword evidence="4" id="KW-0489">Methyltransferase</keyword>
<keyword evidence="4" id="KW-0808">Transferase</keyword>
<feature type="domain" description="Aminomethyltransferase C-terminal" evidence="3">
    <location>
        <begin position="249"/>
        <end position="325"/>
    </location>
</feature>
<evidence type="ECO:0000256" key="1">
    <source>
        <dbReference type="PIRSR" id="PIRSR006487-1"/>
    </source>
</evidence>
<dbReference type="GO" id="GO:0008168">
    <property type="term" value="F:methyltransferase activity"/>
    <property type="evidence" value="ECO:0007669"/>
    <property type="project" value="UniProtKB-KW"/>
</dbReference>
<evidence type="ECO:0000259" key="3">
    <source>
        <dbReference type="Pfam" id="PF08669"/>
    </source>
</evidence>